<dbReference type="AlphaFoldDB" id="A0A521CHU1"/>
<keyword evidence="2 5" id="KW-0285">Flavoprotein</keyword>
<feature type="site" description="Electron transfer via tryptophanyl radical" evidence="6">
    <location>
        <position position="365"/>
    </location>
</feature>
<dbReference type="Proteomes" id="UP000319040">
    <property type="component" value="Unassembled WGS sequence"/>
</dbReference>
<dbReference type="InterPro" id="IPR036155">
    <property type="entry name" value="Crypto/Photolyase_N_sf"/>
</dbReference>
<keyword evidence="4 7" id="KW-0157">Chromophore</keyword>
<evidence type="ECO:0000256" key="5">
    <source>
        <dbReference type="PIRSR" id="PIRSR602081-1"/>
    </source>
</evidence>
<dbReference type="InterPro" id="IPR014729">
    <property type="entry name" value="Rossmann-like_a/b/a_fold"/>
</dbReference>
<evidence type="ECO:0000313" key="10">
    <source>
        <dbReference type="Proteomes" id="UP000319040"/>
    </source>
</evidence>
<evidence type="ECO:0000259" key="8">
    <source>
        <dbReference type="PROSITE" id="PS51645"/>
    </source>
</evidence>
<name>A0A521CHU1_SACCC</name>
<keyword evidence="10" id="KW-1185">Reference proteome</keyword>
<evidence type="ECO:0000256" key="1">
    <source>
        <dbReference type="ARBA" id="ARBA00001932"/>
    </source>
</evidence>
<dbReference type="Gene3D" id="1.10.579.10">
    <property type="entry name" value="DNA Cyclobutane Dipyrimidine Photolyase, subunit A, domain 3"/>
    <property type="match status" value="1"/>
</dbReference>
<evidence type="ECO:0000256" key="3">
    <source>
        <dbReference type="ARBA" id="ARBA00022827"/>
    </source>
</evidence>
<dbReference type="OrthoDB" id="9772484at2"/>
<dbReference type="EMBL" id="FXTB01000003">
    <property type="protein sequence ID" value="SMO59009.1"/>
    <property type="molecule type" value="Genomic_DNA"/>
</dbReference>
<dbReference type="GO" id="GO:0071949">
    <property type="term" value="F:FAD binding"/>
    <property type="evidence" value="ECO:0007669"/>
    <property type="project" value="TreeGrafter"/>
</dbReference>
<dbReference type="RefSeq" id="WP_142532873.1">
    <property type="nucleotide sequence ID" value="NZ_FXTB01000003.1"/>
</dbReference>
<evidence type="ECO:0000256" key="7">
    <source>
        <dbReference type="RuleBase" id="RU004182"/>
    </source>
</evidence>
<evidence type="ECO:0000256" key="4">
    <source>
        <dbReference type="ARBA" id="ARBA00022991"/>
    </source>
</evidence>
<feature type="domain" description="Photolyase/cryptochrome alpha/beta" evidence="8">
    <location>
        <begin position="6"/>
        <end position="135"/>
    </location>
</feature>
<dbReference type="PROSITE" id="PS00394">
    <property type="entry name" value="DNA_PHOTOLYASES_1_1"/>
    <property type="match status" value="1"/>
</dbReference>
<dbReference type="Pfam" id="PF00875">
    <property type="entry name" value="DNA_photolyase"/>
    <property type="match status" value="1"/>
</dbReference>
<comment type="cofactor">
    <cofactor evidence="1">
        <name>(6R)-5,10-methylene-5,6,7,8-tetrahydrofolate</name>
        <dbReference type="ChEBI" id="CHEBI:15636"/>
    </cofactor>
</comment>
<feature type="site" description="Electron transfer via tryptophanyl radical" evidence="6">
    <location>
        <position position="342"/>
    </location>
</feature>
<gene>
    <name evidence="9" type="ORF">SAMN06265379_103158</name>
</gene>
<dbReference type="InterPro" id="IPR002081">
    <property type="entry name" value="Cryptochrome/DNA_photolyase_1"/>
</dbReference>
<dbReference type="Gene3D" id="1.25.40.80">
    <property type="match status" value="1"/>
</dbReference>
<dbReference type="GO" id="GO:0006950">
    <property type="term" value="P:response to stress"/>
    <property type="evidence" value="ECO:0007669"/>
    <property type="project" value="UniProtKB-ARBA"/>
</dbReference>
<dbReference type="InterPro" id="IPR005101">
    <property type="entry name" value="Cryptochr/Photolyase_FAD-bd"/>
</dbReference>
<feature type="binding site" evidence="5">
    <location>
        <position position="255"/>
    </location>
    <ligand>
        <name>FAD</name>
        <dbReference type="ChEBI" id="CHEBI:57692"/>
    </ligand>
</feature>
<comment type="cofactor">
    <cofactor evidence="5">
        <name>FAD</name>
        <dbReference type="ChEBI" id="CHEBI:57692"/>
    </cofactor>
    <text evidence="5">Binds 1 FAD per subunit.</text>
</comment>
<dbReference type="InterPro" id="IPR036134">
    <property type="entry name" value="Crypto/Photolyase_FAD-like_sf"/>
</dbReference>
<dbReference type="GO" id="GO:0009416">
    <property type="term" value="P:response to light stimulus"/>
    <property type="evidence" value="ECO:0007669"/>
    <property type="project" value="TreeGrafter"/>
</dbReference>
<dbReference type="InterPro" id="IPR006050">
    <property type="entry name" value="DNA_photolyase_N"/>
</dbReference>
<evidence type="ECO:0000256" key="6">
    <source>
        <dbReference type="PIRSR" id="PIRSR602081-2"/>
    </source>
</evidence>
<dbReference type="GO" id="GO:0006139">
    <property type="term" value="P:nucleobase-containing compound metabolic process"/>
    <property type="evidence" value="ECO:0007669"/>
    <property type="project" value="UniProtKB-ARBA"/>
</dbReference>
<dbReference type="PRINTS" id="PR00147">
    <property type="entry name" value="DNAPHOTLYASE"/>
</dbReference>
<sequence length="436" mass="51592">MKIQNNINIVWLRRDLRLNDNTALIKAGSNNLPVLLLFIFDEDILDKLEPNDSRVTFIYDRLHELNKSLKKHNSSIRIIKGKVLHVWESIFKEYQINAVYANEDYEPYAIKRDTEIMLLCRNHDVNFNLYKDHVIFARDEVLKKDGKPYTVYTPYKNQWLKQFKELSEEIDEVQGEKQSVYYAPLNYEFPSLQSLGFERGKMKTRNFSIEHLEDYASERDLPFKDAGSYLGPHLRFGTVSIREIVAKVKQASHTFLLELIWREFFMQIMYHFPQSTGRNFKSKYDWIKWRNNEDDFARWCNGTTGYPMVDAGMRELNQTGYMHNRVRMVTASFLCKHLLIDWQWGEAYFAEKLLDFELSSNVGNWQWAAGTGCDAAPYFRVFNPILQQKKFDPDYNYIRKWIPELGTVAYPQAMVEHSMARKRALEAYKKGIESYG</sequence>
<dbReference type="SUPFAM" id="SSF48173">
    <property type="entry name" value="Cryptochrome/photolyase FAD-binding domain"/>
    <property type="match status" value="1"/>
</dbReference>
<reference evidence="9 10" key="1">
    <citation type="submission" date="2017-05" db="EMBL/GenBank/DDBJ databases">
        <authorList>
            <person name="Varghese N."/>
            <person name="Submissions S."/>
        </authorList>
    </citation>
    <scope>NUCLEOTIDE SEQUENCE [LARGE SCALE GENOMIC DNA]</scope>
    <source>
        <strain evidence="9 10">DSM 27040</strain>
    </source>
</reference>
<feature type="binding site" evidence="5">
    <location>
        <begin position="258"/>
        <end position="265"/>
    </location>
    <ligand>
        <name>FAD</name>
        <dbReference type="ChEBI" id="CHEBI:57692"/>
    </ligand>
</feature>
<dbReference type="PROSITE" id="PS51645">
    <property type="entry name" value="PHR_CRY_ALPHA_BETA"/>
    <property type="match status" value="1"/>
</dbReference>
<evidence type="ECO:0000313" key="9">
    <source>
        <dbReference type="EMBL" id="SMO59009.1"/>
    </source>
</evidence>
<dbReference type="PANTHER" id="PTHR11455">
    <property type="entry name" value="CRYPTOCHROME"/>
    <property type="match status" value="1"/>
</dbReference>
<organism evidence="9 10">
    <name type="scientific">Saccharicrinis carchari</name>
    <dbReference type="NCBI Taxonomy" id="1168039"/>
    <lineage>
        <taxon>Bacteria</taxon>
        <taxon>Pseudomonadati</taxon>
        <taxon>Bacteroidota</taxon>
        <taxon>Bacteroidia</taxon>
        <taxon>Marinilabiliales</taxon>
        <taxon>Marinilabiliaceae</taxon>
        <taxon>Saccharicrinis</taxon>
    </lineage>
</organism>
<feature type="binding site" evidence="5">
    <location>
        <position position="215"/>
    </location>
    <ligand>
        <name>FAD</name>
        <dbReference type="ChEBI" id="CHEBI:57692"/>
    </ligand>
</feature>
<dbReference type="Pfam" id="PF03441">
    <property type="entry name" value="FAD_binding_7"/>
    <property type="match status" value="1"/>
</dbReference>
<feature type="site" description="Electron transfer via tryptophanyl radical" evidence="6">
    <location>
        <position position="289"/>
    </location>
</feature>
<dbReference type="Gene3D" id="3.40.50.620">
    <property type="entry name" value="HUPs"/>
    <property type="match status" value="1"/>
</dbReference>
<accession>A0A521CHU1</accession>
<proteinExistence type="inferred from homology"/>
<keyword evidence="3 5" id="KW-0274">FAD</keyword>
<dbReference type="GO" id="GO:0003677">
    <property type="term" value="F:DNA binding"/>
    <property type="evidence" value="ECO:0007669"/>
    <property type="project" value="TreeGrafter"/>
</dbReference>
<protein>
    <submittedName>
        <fullName evidence="9">Deoxyribodipyrimidine photo-lyase</fullName>
    </submittedName>
</protein>
<dbReference type="PROSITE" id="PS00691">
    <property type="entry name" value="DNA_PHOTOLYASES_1_2"/>
    <property type="match status" value="1"/>
</dbReference>
<comment type="similarity">
    <text evidence="7">Belongs to the DNA photolyase family.</text>
</comment>
<dbReference type="SUPFAM" id="SSF52425">
    <property type="entry name" value="Cryptochrome/photolyase, N-terminal domain"/>
    <property type="match status" value="1"/>
</dbReference>
<dbReference type="GO" id="GO:0003904">
    <property type="term" value="F:deoxyribodipyrimidine photo-lyase activity"/>
    <property type="evidence" value="ECO:0007669"/>
    <property type="project" value="TreeGrafter"/>
</dbReference>
<evidence type="ECO:0000256" key="2">
    <source>
        <dbReference type="ARBA" id="ARBA00022630"/>
    </source>
</evidence>
<dbReference type="InterPro" id="IPR018394">
    <property type="entry name" value="DNA_photolyase_1_CS_C"/>
</dbReference>
<dbReference type="PANTHER" id="PTHR11455:SF9">
    <property type="entry name" value="CRYPTOCHROME CIRCADIAN CLOCK 5 ISOFORM X1"/>
    <property type="match status" value="1"/>
</dbReference>
<keyword evidence="9" id="KW-0456">Lyase</keyword>